<feature type="transmembrane region" description="Helical" evidence="1">
    <location>
        <begin position="12"/>
        <end position="33"/>
    </location>
</feature>
<dbReference type="RefSeq" id="WP_046348051.1">
    <property type="nucleotide sequence ID" value="NZ_BBWU01000028.1"/>
</dbReference>
<protein>
    <submittedName>
        <fullName evidence="2">Uncharacterized protein</fullName>
    </submittedName>
</protein>
<feature type="transmembrane region" description="Helical" evidence="1">
    <location>
        <begin position="45"/>
        <end position="70"/>
    </location>
</feature>
<keyword evidence="1" id="KW-0472">Membrane</keyword>
<dbReference type="AlphaFoldDB" id="A0A0E9MNV0"/>
<keyword evidence="3" id="KW-1185">Reference proteome</keyword>
<sequence>MEAQQATGAGLLKTLAACLLAPIALIVVAMLWGGVNAILMNIFTVIRPGIIGFFSVLIGTVAGMFAARIACDKWLSGYHPQVVFVVLALLGFGGLLFELFFVPFDGAKINSYVQLGLIALFSYHLFWRYEPIDG</sequence>
<name>A0A0E9MNV0_9SPHN</name>
<dbReference type="Proteomes" id="UP000033202">
    <property type="component" value="Unassembled WGS sequence"/>
</dbReference>
<evidence type="ECO:0000256" key="1">
    <source>
        <dbReference type="SAM" id="Phobius"/>
    </source>
</evidence>
<dbReference type="OrthoDB" id="8115921at2"/>
<proteinExistence type="predicted"/>
<dbReference type="STRING" id="1219043.SCH01S_28_00880"/>
<feature type="transmembrane region" description="Helical" evidence="1">
    <location>
        <begin position="82"/>
        <end position="103"/>
    </location>
</feature>
<keyword evidence="1" id="KW-1133">Transmembrane helix</keyword>
<comment type="caution">
    <text evidence="2">The sequence shown here is derived from an EMBL/GenBank/DDBJ whole genome shotgun (WGS) entry which is preliminary data.</text>
</comment>
<feature type="transmembrane region" description="Helical" evidence="1">
    <location>
        <begin position="109"/>
        <end position="127"/>
    </location>
</feature>
<reference evidence="2 3" key="1">
    <citation type="submission" date="2015-04" db="EMBL/GenBank/DDBJ databases">
        <title>Whole genome shotgun sequence of Sphingomonas changbaiensis NBRC 104936.</title>
        <authorList>
            <person name="Katano-Makiyama Y."/>
            <person name="Hosoyama A."/>
            <person name="Hashimoto M."/>
            <person name="Noguchi M."/>
            <person name="Tsuchikane K."/>
            <person name="Ohji S."/>
            <person name="Yamazoe A."/>
            <person name="Ichikawa N."/>
            <person name="Kimura A."/>
            <person name="Fujita N."/>
        </authorList>
    </citation>
    <scope>NUCLEOTIDE SEQUENCE [LARGE SCALE GENOMIC DNA]</scope>
    <source>
        <strain evidence="2 3">NBRC 104936</strain>
    </source>
</reference>
<evidence type="ECO:0000313" key="2">
    <source>
        <dbReference type="EMBL" id="GAO39229.1"/>
    </source>
</evidence>
<gene>
    <name evidence="2" type="ORF">SCH01S_28_00880</name>
</gene>
<keyword evidence="1" id="KW-0812">Transmembrane</keyword>
<evidence type="ECO:0000313" key="3">
    <source>
        <dbReference type="Proteomes" id="UP000033202"/>
    </source>
</evidence>
<accession>A0A0E9MNV0</accession>
<dbReference type="EMBL" id="BBWU01000028">
    <property type="protein sequence ID" value="GAO39229.1"/>
    <property type="molecule type" value="Genomic_DNA"/>
</dbReference>
<organism evidence="2 3">
    <name type="scientific">Sphingomonas changbaiensis NBRC 104936</name>
    <dbReference type="NCBI Taxonomy" id="1219043"/>
    <lineage>
        <taxon>Bacteria</taxon>
        <taxon>Pseudomonadati</taxon>
        <taxon>Pseudomonadota</taxon>
        <taxon>Alphaproteobacteria</taxon>
        <taxon>Sphingomonadales</taxon>
        <taxon>Sphingomonadaceae</taxon>
        <taxon>Sphingomonas</taxon>
    </lineage>
</organism>